<keyword evidence="2" id="KW-1185">Reference proteome</keyword>
<accession>A0A5Q0QEJ6</accession>
<protein>
    <submittedName>
        <fullName evidence="1">DUF2851 family protein</fullName>
    </submittedName>
</protein>
<dbReference type="AlphaFoldDB" id="A0A5Q0QEJ6"/>
<proteinExistence type="predicted"/>
<evidence type="ECO:0000313" key="1">
    <source>
        <dbReference type="EMBL" id="QGA25962.1"/>
    </source>
</evidence>
<dbReference type="Proteomes" id="UP000326921">
    <property type="component" value="Chromosome"/>
</dbReference>
<sequence length="433" mass="50187">MVFSDVHVSEDILHFIWRFRLFRQLLLLTSKGQSLRILQPGILNEDAGPDFHQALILLDGVYLYGHIEIHVAAKDWRLHGHSKNPVYNTVMLHVVWNGDEPYCLEDGSEIPTLRLCELIEEKVLLNANRLLQNINSIPCAYDFDNVPAHIQYQVLQRTLVERFESRYMQVLEHLKETNGDWERVSMVLIAAAFGMKVNKMAFIELGMLLNINLLKKFANKPTIIHALFFGQAGFLACGFERDPYVQCLKKEYQYFAKLYQLPQMSIYQWKFMRMRPANFPTFKLGQLAALFAYNRSWFAWLTTTESLAEIRNVIALVEVPEFWINHYHFKKETVVHSTAISDDFFNLLVINSFSLILFAYGKYVGDSNLIQRALDWLEQVPVESNRIVAIYRKLGFSMQSAMDSQAVLQLQKEYCEKKRCLHCGIGASIVKGI</sequence>
<gene>
    <name evidence="1" type="ORF">GFH32_06375</name>
</gene>
<organism evidence="1 2">
    <name type="scientific">Sphingobacterium zhuxiongii</name>
    <dbReference type="NCBI Taxonomy" id="2662364"/>
    <lineage>
        <taxon>Bacteria</taxon>
        <taxon>Pseudomonadati</taxon>
        <taxon>Bacteroidota</taxon>
        <taxon>Sphingobacteriia</taxon>
        <taxon>Sphingobacteriales</taxon>
        <taxon>Sphingobacteriaceae</taxon>
        <taxon>Sphingobacterium</taxon>
    </lineage>
</organism>
<reference evidence="1 2" key="1">
    <citation type="submission" date="2019-10" db="EMBL/GenBank/DDBJ databases">
        <authorList>
            <person name="Dong K."/>
        </authorList>
    </citation>
    <scope>NUCLEOTIDE SEQUENCE [LARGE SCALE GENOMIC DNA]</scope>
    <source>
        <strain evidence="2">dk4302</strain>
    </source>
</reference>
<evidence type="ECO:0000313" key="2">
    <source>
        <dbReference type="Proteomes" id="UP000326921"/>
    </source>
</evidence>
<dbReference type="EMBL" id="CP045652">
    <property type="protein sequence ID" value="QGA25962.1"/>
    <property type="molecule type" value="Genomic_DNA"/>
</dbReference>
<dbReference type="KEGG" id="sphe:GFH32_06375"/>
<name>A0A5Q0QEJ6_9SPHI</name>
<dbReference type="InterPro" id="IPR021272">
    <property type="entry name" value="DUF2851"/>
</dbReference>
<dbReference type="Pfam" id="PF11013">
    <property type="entry name" value="DUF2851"/>
    <property type="match status" value="1"/>
</dbReference>